<dbReference type="Proteomes" id="UP001141327">
    <property type="component" value="Unassembled WGS sequence"/>
</dbReference>
<dbReference type="SUPFAM" id="SSF47938">
    <property type="entry name" value="Functional domain of the splicing factor Prp18"/>
    <property type="match status" value="1"/>
</dbReference>
<evidence type="ECO:0000256" key="1">
    <source>
        <dbReference type="ARBA" id="ARBA00004123"/>
    </source>
</evidence>
<dbReference type="SUPFAM" id="SSF158230">
    <property type="entry name" value="PRP4-like"/>
    <property type="match status" value="1"/>
</dbReference>
<reference evidence="10" key="1">
    <citation type="journal article" date="2022" name="bioRxiv">
        <title>Genomics of Preaxostyla Flagellates Illuminates Evolutionary Transitions and the Path Towards Mitochondrial Loss.</title>
        <authorList>
            <person name="Novak L.V.F."/>
            <person name="Treitli S.C."/>
            <person name="Pyrih J."/>
            <person name="Halakuc P."/>
            <person name="Pipaliya S.V."/>
            <person name="Vacek V."/>
            <person name="Brzon O."/>
            <person name="Soukal P."/>
            <person name="Eme L."/>
            <person name="Dacks J.B."/>
            <person name="Karnkowska A."/>
            <person name="Elias M."/>
            <person name="Hampl V."/>
        </authorList>
    </citation>
    <scope>NUCLEOTIDE SEQUENCE</scope>
    <source>
        <strain evidence="10">RCP-MX</strain>
    </source>
</reference>
<comment type="subcellular location">
    <subcellularLocation>
        <location evidence="1">Nucleus</location>
    </subcellularLocation>
</comment>
<evidence type="ECO:0000256" key="3">
    <source>
        <dbReference type="ARBA" id="ARBA00018242"/>
    </source>
</evidence>
<evidence type="ECO:0000256" key="6">
    <source>
        <dbReference type="ARBA" id="ARBA00023187"/>
    </source>
</evidence>
<comment type="similarity">
    <text evidence="2">Belongs to the PRP18 family.</text>
</comment>
<organism evidence="10 11">
    <name type="scientific">Paratrimastix pyriformis</name>
    <dbReference type="NCBI Taxonomy" id="342808"/>
    <lineage>
        <taxon>Eukaryota</taxon>
        <taxon>Metamonada</taxon>
        <taxon>Preaxostyla</taxon>
        <taxon>Paratrimastigidae</taxon>
        <taxon>Paratrimastix</taxon>
    </lineage>
</organism>
<protein>
    <recommendedName>
        <fullName evidence="3">Pre-mRNA-splicing factor 18</fullName>
    </recommendedName>
</protein>
<dbReference type="Pfam" id="PF02840">
    <property type="entry name" value="Prp18"/>
    <property type="match status" value="1"/>
</dbReference>
<keyword evidence="6" id="KW-0508">mRNA splicing</keyword>
<dbReference type="InterPro" id="IPR036285">
    <property type="entry name" value="PRP4-like_sf"/>
</dbReference>
<dbReference type="Gene3D" id="4.10.280.110">
    <property type="entry name" value="Pre-mRNA processing factor 4 domain"/>
    <property type="match status" value="1"/>
</dbReference>
<dbReference type="SMART" id="SM00500">
    <property type="entry name" value="SFM"/>
    <property type="match status" value="1"/>
</dbReference>
<gene>
    <name evidence="10" type="ORF">PAPYR_2996</name>
</gene>
<evidence type="ECO:0000256" key="4">
    <source>
        <dbReference type="ARBA" id="ARBA00022664"/>
    </source>
</evidence>
<sequence length="500" mass="55596">MMDPLAKIKEEIAKRRQAESAAGGARKWRRRGEIEKEEAERRQREYDEKMKSHHKPTQAATLFGERPSAEATKPPASDSQLPPSPPTKEPSSPSSTPPSSPPSQPSPPPPAQAEPKAQKKEAEDALDRIAGDIGDAGFEDEENAGLDPVAAEKEEVGMTPQSPASTSPPPPSVRPSPHLHASSPSYVRHASGSTHTPPSPCMPFFPCWWWDQVGEDGLQLPPRQDVFRMLRRYGEPITLFGETDLPRVKRLRLAQLRHDLQHGQQDVWSKLEKSGGSALGGSGYNFTYMQEFLQSVLSGSAANTAAATASAPAPDPHSFSVAAMIDEEDASPSAAKPATKGHEKEEFLLSEITKYLKTWEADLEARPESVKKTAAGRKALNLLRQCAEYIKPLFSMLRRRQCPQEILDPLYRIFQLLEQREYVKASDVYLRFSIGNSPWPMGVTCVGIHERSAREKIHSDQIAHVLNDESQRKYIQSIKRIMTFAQERYPTDPSKSVGWR</sequence>
<keyword evidence="5" id="KW-0747">Spliceosome</keyword>
<dbReference type="Pfam" id="PF08799">
    <property type="entry name" value="PRP4"/>
    <property type="match status" value="1"/>
</dbReference>
<evidence type="ECO:0000313" key="11">
    <source>
        <dbReference type="Proteomes" id="UP001141327"/>
    </source>
</evidence>
<feature type="compositionally biased region" description="Pro residues" evidence="8">
    <location>
        <begin position="95"/>
        <end position="112"/>
    </location>
</feature>
<evidence type="ECO:0000259" key="9">
    <source>
        <dbReference type="SMART" id="SM00500"/>
    </source>
</evidence>
<keyword evidence="7" id="KW-0539">Nucleus</keyword>
<feature type="domain" description="Pre-mRNA processing factor 4 (PRP4)-like" evidence="9">
    <location>
        <begin position="221"/>
        <end position="273"/>
    </location>
</feature>
<dbReference type="InterPro" id="IPR039979">
    <property type="entry name" value="PRPF18"/>
</dbReference>
<evidence type="ECO:0000256" key="5">
    <source>
        <dbReference type="ARBA" id="ARBA00022728"/>
    </source>
</evidence>
<comment type="caution">
    <text evidence="10">The sequence shown here is derived from an EMBL/GenBank/DDBJ whole genome shotgun (WGS) entry which is preliminary data.</text>
</comment>
<evidence type="ECO:0000313" key="10">
    <source>
        <dbReference type="EMBL" id="KAJ4460758.1"/>
    </source>
</evidence>
<dbReference type="InterPro" id="IPR004098">
    <property type="entry name" value="Prp18"/>
</dbReference>
<evidence type="ECO:0000256" key="2">
    <source>
        <dbReference type="ARBA" id="ARBA00008137"/>
    </source>
</evidence>
<feature type="compositionally biased region" description="Basic and acidic residues" evidence="8">
    <location>
        <begin position="116"/>
        <end position="130"/>
    </location>
</feature>
<dbReference type="PRINTS" id="PR01217">
    <property type="entry name" value="PRICHEXTENSN"/>
</dbReference>
<proteinExistence type="inferred from homology"/>
<name>A0ABQ8UR24_9EUKA</name>
<dbReference type="InterPro" id="IPR014906">
    <property type="entry name" value="PRP4-like"/>
</dbReference>
<evidence type="ECO:0000256" key="8">
    <source>
        <dbReference type="SAM" id="MobiDB-lite"/>
    </source>
</evidence>
<feature type="region of interest" description="Disordered" evidence="8">
    <location>
        <begin position="153"/>
        <end position="196"/>
    </location>
</feature>
<feature type="region of interest" description="Disordered" evidence="8">
    <location>
        <begin position="13"/>
        <end position="141"/>
    </location>
</feature>
<dbReference type="Gene3D" id="1.20.940.10">
    <property type="entry name" value="Functional domain of the splicing factor Prp18"/>
    <property type="match status" value="1"/>
</dbReference>
<evidence type="ECO:0000256" key="7">
    <source>
        <dbReference type="ARBA" id="ARBA00023242"/>
    </source>
</evidence>
<dbReference type="PANTHER" id="PTHR13007">
    <property type="entry name" value="PRE-MRNA SPLICING FACTOR-RELATED"/>
    <property type="match status" value="1"/>
</dbReference>
<keyword evidence="4" id="KW-0507">mRNA processing</keyword>
<dbReference type="PANTHER" id="PTHR13007:SF19">
    <property type="entry name" value="PRE-MRNA-SPLICING FACTOR 18"/>
    <property type="match status" value="1"/>
</dbReference>
<keyword evidence="11" id="KW-1185">Reference proteome</keyword>
<accession>A0ABQ8UR24</accession>
<feature type="compositionally biased region" description="Basic and acidic residues" evidence="8">
    <location>
        <begin position="31"/>
        <end position="50"/>
    </location>
</feature>
<dbReference type="EMBL" id="JAPMOS010000011">
    <property type="protein sequence ID" value="KAJ4460758.1"/>
    <property type="molecule type" value="Genomic_DNA"/>
</dbReference>